<keyword evidence="5" id="KW-1185">Reference proteome</keyword>
<evidence type="ECO:0000256" key="2">
    <source>
        <dbReference type="SAM" id="MobiDB-lite"/>
    </source>
</evidence>
<dbReference type="InterPro" id="IPR003123">
    <property type="entry name" value="VPS9"/>
</dbReference>
<dbReference type="GO" id="GO:0016192">
    <property type="term" value="P:vesicle-mediated transport"/>
    <property type="evidence" value="ECO:0007669"/>
    <property type="project" value="InterPro"/>
</dbReference>
<dbReference type="InterPro" id="IPR041545">
    <property type="entry name" value="DUF5601"/>
</dbReference>
<dbReference type="InterPro" id="IPR045046">
    <property type="entry name" value="Vps9-like"/>
</dbReference>
<name>C1EEH8_MICCC</name>
<dbReference type="Proteomes" id="UP000002009">
    <property type="component" value="Chromosome 11"/>
</dbReference>
<dbReference type="Pfam" id="PF02204">
    <property type="entry name" value="VPS9"/>
    <property type="match status" value="1"/>
</dbReference>
<dbReference type="PANTHER" id="PTHR23101:SF25">
    <property type="entry name" value="GTPASE-ACTIVATING PROTEIN AND VPS9 DOMAIN-CONTAINING PROTEIN 1"/>
    <property type="match status" value="1"/>
</dbReference>
<reference evidence="4 5" key="1">
    <citation type="journal article" date="2009" name="Science">
        <title>Green evolution and dynamic adaptations revealed by genomes of the marine picoeukaryotes Micromonas.</title>
        <authorList>
            <person name="Worden A.Z."/>
            <person name="Lee J.H."/>
            <person name="Mock T."/>
            <person name="Rouze P."/>
            <person name="Simmons M.P."/>
            <person name="Aerts A.L."/>
            <person name="Allen A.E."/>
            <person name="Cuvelier M.L."/>
            <person name="Derelle E."/>
            <person name="Everett M.V."/>
            <person name="Foulon E."/>
            <person name="Grimwood J."/>
            <person name="Gundlach H."/>
            <person name="Henrissat B."/>
            <person name="Napoli C."/>
            <person name="McDonald S.M."/>
            <person name="Parker M.S."/>
            <person name="Rombauts S."/>
            <person name="Salamov A."/>
            <person name="Von Dassow P."/>
            <person name="Badger J.H."/>
            <person name="Coutinho P.M."/>
            <person name="Demir E."/>
            <person name="Dubchak I."/>
            <person name="Gentemann C."/>
            <person name="Eikrem W."/>
            <person name="Gready J.E."/>
            <person name="John U."/>
            <person name="Lanier W."/>
            <person name="Lindquist E.A."/>
            <person name="Lucas S."/>
            <person name="Mayer K.F."/>
            <person name="Moreau H."/>
            <person name="Not F."/>
            <person name="Otillar R."/>
            <person name="Panaud O."/>
            <person name="Pangilinan J."/>
            <person name="Paulsen I."/>
            <person name="Piegu B."/>
            <person name="Poliakov A."/>
            <person name="Robbens S."/>
            <person name="Schmutz J."/>
            <person name="Toulza E."/>
            <person name="Wyss T."/>
            <person name="Zelensky A."/>
            <person name="Zhou K."/>
            <person name="Armbrust E.V."/>
            <person name="Bhattacharya D."/>
            <person name="Goodenough U.W."/>
            <person name="Van de Peer Y."/>
            <person name="Grigoriev I.V."/>
        </authorList>
    </citation>
    <scope>NUCLEOTIDE SEQUENCE [LARGE SCALE GENOMIC DNA]</scope>
    <source>
        <strain evidence="5">RCC299 / NOUM17</strain>
    </source>
</reference>
<dbReference type="EMBL" id="CP001330">
    <property type="protein sequence ID" value="ACO66237.1"/>
    <property type="molecule type" value="Genomic_DNA"/>
</dbReference>
<dbReference type="STRING" id="296587.C1EEH8"/>
<sequence>MADGDQGMPLTFQNFLEKMRHPSASELVKSMQAFISSFGDAQMPANAQRDSDEDGRRIQAFLRDTEAAFRGHPAWRGASEEELEASGEGLEKYLTTKLYPNIFAVVNEERTLDDVLGRRIAALRTFIRPEHLDIPECFRVEASLALARNELVKVNNFKAPRDKLVCVLNTCRVINNLLNVSAGNRPAGADDFLPVLIYVVMLANPPRLESNLRYIARFRLESRLVSEAAYFYTNLVSATHFLTTCDHSAFTNLDEDVFEAHMAAEGFAVGPDAAGSFDGERGGDGATGGGAGEGRGGDTGARGSLAEKMLREGAPGATPPPAPRDVPGLPPRSPNGTASVALEKDRARLERELADAKRELAGANARARHPLRWSTVEDVEAEGAASLATENGAGTLRLPYKFLYARADDLQVGDVPALLNAYKTIALQYEALSRGVGAVLADVTPNSAIRSGADVDGLSMFANIGASSPAAEDVFAGMTITEGERHAGIEPEDPFARLEALTQR</sequence>
<dbReference type="GO" id="GO:0031267">
    <property type="term" value="F:small GTPase binding"/>
    <property type="evidence" value="ECO:0007669"/>
    <property type="project" value="TreeGrafter"/>
</dbReference>
<dbReference type="OMA" id="TRTWHDF"/>
<protein>
    <recommendedName>
        <fullName evidence="3">VPS9 domain-containing protein</fullName>
    </recommendedName>
</protein>
<dbReference type="FunCoup" id="C1EEH8">
    <property type="interactions" value="522"/>
</dbReference>
<dbReference type="Gene3D" id="1.10.246.120">
    <property type="match status" value="1"/>
</dbReference>
<proteinExistence type="predicted"/>
<accession>C1EEH8</accession>
<dbReference type="GO" id="GO:0005829">
    <property type="term" value="C:cytosol"/>
    <property type="evidence" value="ECO:0007669"/>
    <property type="project" value="TreeGrafter"/>
</dbReference>
<evidence type="ECO:0000313" key="4">
    <source>
        <dbReference type="EMBL" id="ACO66237.1"/>
    </source>
</evidence>
<dbReference type="SMART" id="SM00167">
    <property type="entry name" value="VPS9"/>
    <property type="match status" value="1"/>
</dbReference>
<dbReference type="Pfam" id="PF18151">
    <property type="entry name" value="DUF5601"/>
    <property type="match status" value="1"/>
</dbReference>
<dbReference type="GeneID" id="8247401"/>
<dbReference type="RefSeq" id="XP_002504979.1">
    <property type="nucleotide sequence ID" value="XM_002504933.1"/>
</dbReference>
<dbReference type="OrthoDB" id="300289at2759"/>
<feature type="compositionally biased region" description="Gly residues" evidence="2">
    <location>
        <begin position="284"/>
        <end position="300"/>
    </location>
</feature>
<dbReference type="AlphaFoldDB" id="C1EEH8"/>
<feature type="region of interest" description="Disordered" evidence="2">
    <location>
        <begin position="273"/>
        <end position="339"/>
    </location>
</feature>
<feature type="domain" description="VPS9" evidence="3">
    <location>
        <begin position="110"/>
        <end position="251"/>
    </location>
</feature>
<evidence type="ECO:0000256" key="1">
    <source>
        <dbReference type="SAM" id="Coils"/>
    </source>
</evidence>
<evidence type="ECO:0000313" key="5">
    <source>
        <dbReference type="Proteomes" id="UP000002009"/>
    </source>
</evidence>
<feature type="compositionally biased region" description="Pro residues" evidence="2">
    <location>
        <begin position="317"/>
        <end position="333"/>
    </location>
</feature>
<dbReference type="PANTHER" id="PTHR23101">
    <property type="entry name" value="RAB GDP/GTP EXCHANGE FACTOR"/>
    <property type="match status" value="1"/>
</dbReference>
<evidence type="ECO:0000259" key="3">
    <source>
        <dbReference type="PROSITE" id="PS51205"/>
    </source>
</evidence>
<organism evidence="4 5">
    <name type="scientific">Micromonas commoda (strain RCC299 / NOUM17 / CCMP2709)</name>
    <name type="common">Picoplanktonic green alga</name>
    <dbReference type="NCBI Taxonomy" id="296587"/>
    <lineage>
        <taxon>Eukaryota</taxon>
        <taxon>Viridiplantae</taxon>
        <taxon>Chlorophyta</taxon>
        <taxon>Mamiellophyceae</taxon>
        <taxon>Mamiellales</taxon>
        <taxon>Mamiellaceae</taxon>
        <taxon>Micromonas</taxon>
    </lineage>
</organism>
<dbReference type="GO" id="GO:0030139">
    <property type="term" value="C:endocytic vesicle"/>
    <property type="evidence" value="ECO:0007669"/>
    <property type="project" value="TreeGrafter"/>
</dbReference>
<dbReference type="KEGG" id="mis:MICPUN_106275"/>
<dbReference type="SUPFAM" id="SSF109993">
    <property type="entry name" value="VPS9 domain"/>
    <property type="match status" value="1"/>
</dbReference>
<feature type="coiled-coil region" evidence="1">
    <location>
        <begin position="339"/>
        <end position="366"/>
    </location>
</feature>
<keyword evidence="1" id="KW-0175">Coiled coil</keyword>
<dbReference type="InParanoid" id="C1EEH8"/>
<dbReference type="Gene3D" id="1.20.1050.80">
    <property type="entry name" value="VPS9 domain"/>
    <property type="match status" value="1"/>
</dbReference>
<dbReference type="eggNOG" id="KOG2319">
    <property type="taxonomic scope" value="Eukaryota"/>
</dbReference>
<dbReference type="InterPro" id="IPR037191">
    <property type="entry name" value="VPS9_dom_sf"/>
</dbReference>
<dbReference type="GO" id="GO:0005085">
    <property type="term" value="F:guanyl-nucleotide exchange factor activity"/>
    <property type="evidence" value="ECO:0007669"/>
    <property type="project" value="InterPro"/>
</dbReference>
<dbReference type="PROSITE" id="PS51205">
    <property type="entry name" value="VPS9"/>
    <property type="match status" value="1"/>
</dbReference>
<gene>
    <name evidence="4" type="ORF">MICPUN_106275</name>
</gene>